<protein>
    <recommendedName>
        <fullName evidence="3">Transcriptional regulator</fullName>
    </recommendedName>
</protein>
<dbReference type="RefSeq" id="WP_076627889.1">
    <property type="nucleotide sequence ID" value="NZ_CP019312.1"/>
</dbReference>
<dbReference type="Gene3D" id="1.10.10.10">
    <property type="entry name" value="Winged helix-like DNA-binding domain superfamily/Winged helix DNA-binding domain"/>
    <property type="match status" value="1"/>
</dbReference>
<dbReference type="KEGG" id="tom:BWR18_09960"/>
<accession>A0A1P8MVE2</accession>
<name>A0A1P8MVE2_9RHOB</name>
<dbReference type="InterPro" id="IPR000944">
    <property type="entry name" value="Tscrpt_reg_Rrf2"/>
</dbReference>
<dbReference type="OrthoDB" id="9800506at2"/>
<dbReference type="Proteomes" id="UP000186336">
    <property type="component" value="Chromosome"/>
</dbReference>
<dbReference type="PROSITE" id="PS51197">
    <property type="entry name" value="HTH_RRF2_2"/>
    <property type="match status" value="1"/>
</dbReference>
<dbReference type="Pfam" id="PF02082">
    <property type="entry name" value="Rrf2"/>
    <property type="match status" value="1"/>
</dbReference>
<dbReference type="InterPro" id="IPR036390">
    <property type="entry name" value="WH_DNA-bd_sf"/>
</dbReference>
<organism evidence="1 2">
    <name type="scientific">Tateyamaria omphalii</name>
    <dbReference type="NCBI Taxonomy" id="299262"/>
    <lineage>
        <taxon>Bacteria</taxon>
        <taxon>Pseudomonadati</taxon>
        <taxon>Pseudomonadota</taxon>
        <taxon>Alphaproteobacteria</taxon>
        <taxon>Rhodobacterales</taxon>
        <taxon>Roseobacteraceae</taxon>
        <taxon>Tateyamaria</taxon>
    </lineage>
</organism>
<dbReference type="AlphaFoldDB" id="A0A1P8MVE2"/>
<dbReference type="GO" id="GO:0003700">
    <property type="term" value="F:DNA-binding transcription factor activity"/>
    <property type="evidence" value="ECO:0007669"/>
    <property type="project" value="TreeGrafter"/>
</dbReference>
<dbReference type="InterPro" id="IPR036388">
    <property type="entry name" value="WH-like_DNA-bd_sf"/>
</dbReference>
<dbReference type="PANTHER" id="PTHR33221:SF15">
    <property type="entry name" value="HTH-TYPE TRANSCRIPTIONAL REGULATOR YWGB-RELATED"/>
    <property type="match status" value="1"/>
</dbReference>
<dbReference type="SUPFAM" id="SSF46785">
    <property type="entry name" value="Winged helix' DNA-binding domain"/>
    <property type="match status" value="1"/>
</dbReference>
<evidence type="ECO:0000313" key="1">
    <source>
        <dbReference type="EMBL" id="APX11963.1"/>
    </source>
</evidence>
<reference evidence="1 2" key="1">
    <citation type="submission" date="2017-01" db="EMBL/GenBank/DDBJ databases">
        <title>Complete genome of Tateyamaria omphalii DOK1-4 isolated from seawater in Dokdo.</title>
        <authorList>
            <person name="Kim J.H."/>
            <person name="Chi W.-J."/>
        </authorList>
    </citation>
    <scope>NUCLEOTIDE SEQUENCE [LARGE SCALE GENOMIC DNA]</scope>
    <source>
        <strain evidence="1 2">DOK1-4</strain>
    </source>
</reference>
<evidence type="ECO:0000313" key="2">
    <source>
        <dbReference type="Proteomes" id="UP000186336"/>
    </source>
</evidence>
<sequence>MRTDNRLPRVLHILLHLDEIDAPVTSDRMGEMFGMDPSLVRRTMGGLRKHGLVASIKGHGGGWHLQRPTTEISLMDVYTALGSPNVFAIGVPEPSSPCLLEHAASKATQTALSTARSVFEQELRSVSVSDLAQDAEFLKAPHGLQK</sequence>
<proteinExistence type="predicted"/>
<keyword evidence="2" id="KW-1185">Reference proteome</keyword>
<dbReference type="EMBL" id="CP019312">
    <property type="protein sequence ID" value="APX11963.1"/>
    <property type="molecule type" value="Genomic_DNA"/>
</dbReference>
<dbReference type="GO" id="GO:0005829">
    <property type="term" value="C:cytosol"/>
    <property type="evidence" value="ECO:0007669"/>
    <property type="project" value="TreeGrafter"/>
</dbReference>
<dbReference type="STRING" id="299262.BWR18_09960"/>
<dbReference type="PANTHER" id="PTHR33221">
    <property type="entry name" value="WINGED HELIX-TURN-HELIX TRANSCRIPTIONAL REGULATOR, RRF2 FAMILY"/>
    <property type="match status" value="1"/>
</dbReference>
<gene>
    <name evidence="1" type="ORF">BWR18_09960</name>
</gene>
<evidence type="ECO:0008006" key="3">
    <source>
        <dbReference type="Google" id="ProtNLM"/>
    </source>
</evidence>